<evidence type="ECO:0000256" key="1">
    <source>
        <dbReference type="SAM" id="MobiDB-lite"/>
    </source>
</evidence>
<dbReference type="OrthoDB" id="7818259at2"/>
<reference evidence="4 5" key="1">
    <citation type="submission" date="2016-10" db="EMBL/GenBank/DDBJ databases">
        <authorList>
            <person name="de Groot N.N."/>
        </authorList>
    </citation>
    <scope>NUCLEOTIDE SEQUENCE [LARGE SCALE GENOMIC DNA]</scope>
    <source>
        <strain evidence="4 5">CGMCC 1.7666</strain>
    </source>
</reference>
<proteinExistence type="predicted"/>
<organism evidence="4 5">
    <name type="scientific">Microvirga guangxiensis</name>
    <dbReference type="NCBI Taxonomy" id="549386"/>
    <lineage>
        <taxon>Bacteria</taxon>
        <taxon>Pseudomonadati</taxon>
        <taxon>Pseudomonadota</taxon>
        <taxon>Alphaproteobacteria</taxon>
        <taxon>Hyphomicrobiales</taxon>
        <taxon>Methylobacteriaceae</taxon>
        <taxon>Microvirga</taxon>
    </lineage>
</organism>
<feature type="region of interest" description="Disordered" evidence="1">
    <location>
        <begin position="107"/>
        <end position="128"/>
    </location>
</feature>
<name>A0A1G5LEN5_9HYPH</name>
<evidence type="ECO:0000313" key="4">
    <source>
        <dbReference type="EMBL" id="SCZ11393.1"/>
    </source>
</evidence>
<dbReference type="InterPro" id="IPR011033">
    <property type="entry name" value="PRC_barrel-like_sf"/>
</dbReference>
<dbReference type="SUPFAM" id="SSF50346">
    <property type="entry name" value="PRC-barrel domain"/>
    <property type="match status" value="1"/>
</dbReference>
<accession>A0A1G5LEN5</accession>
<dbReference type="EMBL" id="FMVJ01000017">
    <property type="protein sequence ID" value="SCZ11393.1"/>
    <property type="molecule type" value="Genomic_DNA"/>
</dbReference>
<keyword evidence="2" id="KW-0732">Signal</keyword>
<dbReference type="Pfam" id="PF05239">
    <property type="entry name" value="PRC"/>
    <property type="match status" value="1"/>
</dbReference>
<dbReference type="RefSeq" id="WP_091139158.1">
    <property type="nucleotide sequence ID" value="NZ_FMVJ01000017.1"/>
</dbReference>
<evidence type="ECO:0000259" key="3">
    <source>
        <dbReference type="Pfam" id="PF05239"/>
    </source>
</evidence>
<dbReference type="AlphaFoldDB" id="A0A1G5LEN5"/>
<dbReference type="Gene3D" id="2.30.30.240">
    <property type="entry name" value="PRC-barrel domain"/>
    <property type="match status" value="1"/>
</dbReference>
<dbReference type="Proteomes" id="UP000199569">
    <property type="component" value="Unassembled WGS sequence"/>
</dbReference>
<dbReference type="InterPro" id="IPR027275">
    <property type="entry name" value="PRC-brl_dom"/>
</dbReference>
<evidence type="ECO:0000256" key="2">
    <source>
        <dbReference type="SAM" id="SignalP"/>
    </source>
</evidence>
<sequence>MKTLLMAGLLGSTLLATGAMAQSAPSAGAPAPGTPRFMTQLPAGSMLMSDFMDLDVFGADNKDIGEVEDVILDRNGQVAGVVIEVDEGFGDRTVALPMTAFQMMPEAQTTGSVQGQNTNASSASRSDDMRLMLNMPVDQLKAAPEFDDND</sequence>
<gene>
    <name evidence="4" type="ORF">SAMN02927923_04240</name>
</gene>
<feature type="signal peptide" evidence="2">
    <location>
        <begin position="1"/>
        <end position="21"/>
    </location>
</feature>
<dbReference type="STRING" id="549386.SAMN02927923_04240"/>
<feature type="chain" id="PRO_5011551264" evidence="2">
    <location>
        <begin position="22"/>
        <end position="150"/>
    </location>
</feature>
<feature type="domain" description="PRC-barrel" evidence="3">
    <location>
        <begin position="48"/>
        <end position="99"/>
    </location>
</feature>
<protein>
    <submittedName>
        <fullName evidence="4">PRC-barrel domain-containing protein</fullName>
    </submittedName>
</protein>
<keyword evidence="5" id="KW-1185">Reference proteome</keyword>
<feature type="compositionally biased region" description="Polar residues" evidence="1">
    <location>
        <begin position="107"/>
        <end position="124"/>
    </location>
</feature>
<evidence type="ECO:0000313" key="5">
    <source>
        <dbReference type="Proteomes" id="UP000199569"/>
    </source>
</evidence>